<gene>
    <name evidence="2" type="ORF">AWU67_14465</name>
</gene>
<accession>A0A0Y0PJ26</accession>
<evidence type="ECO:0000313" key="3">
    <source>
        <dbReference type="Proteomes" id="UP000058305"/>
    </source>
</evidence>
<evidence type="ECO:0000256" key="1">
    <source>
        <dbReference type="SAM" id="SignalP"/>
    </source>
</evidence>
<keyword evidence="1" id="KW-0732">Signal</keyword>
<dbReference type="KEGG" id="mvd:AWU67_14465"/>
<evidence type="ECO:0008006" key="4">
    <source>
        <dbReference type="Google" id="ProtNLM"/>
    </source>
</evidence>
<feature type="chain" id="PRO_5007073178" description="Lipoprotein" evidence="1">
    <location>
        <begin position="19"/>
        <end position="159"/>
    </location>
</feature>
<feature type="signal peptide" evidence="1">
    <location>
        <begin position="1"/>
        <end position="18"/>
    </location>
</feature>
<name>A0A0Y0PJ26_9MICO</name>
<evidence type="ECO:0000313" key="2">
    <source>
        <dbReference type="EMBL" id="AMB59862.1"/>
    </source>
</evidence>
<reference evidence="2 3" key="1">
    <citation type="journal article" date="2016" name="J. Biotechnol.">
        <title>First complete genome sequence of a species in the genus Microterricola, an extremophilic cold active enzyme producing bacterial strain ERGS5:02 isolated from Sikkim Himalaya.</title>
        <authorList>
            <person name="Himanshu"/>
            <person name="Swarnkar M.K."/>
            <person name="Singh D."/>
            <person name="Kumar R."/>
        </authorList>
    </citation>
    <scope>NUCLEOTIDE SEQUENCE [LARGE SCALE GENOMIC DNA]</scope>
    <source>
        <strain evidence="2 3">ERGS5:02</strain>
    </source>
</reference>
<proteinExistence type="predicted"/>
<dbReference type="Proteomes" id="UP000058305">
    <property type="component" value="Chromosome"/>
</dbReference>
<dbReference type="AlphaFoldDB" id="A0A0Y0PJ26"/>
<protein>
    <recommendedName>
        <fullName evidence="4">Lipoprotein</fullName>
    </recommendedName>
</protein>
<dbReference type="EMBL" id="CP014145">
    <property type="protein sequence ID" value="AMB59862.1"/>
    <property type="molecule type" value="Genomic_DNA"/>
</dbReference>
<organism evidence="2 3">
    <name type="scientific">Microterricola viridarii</name>
    <dbReference type="NCBI Taxonomy" id="412690"/>
    <lineage>
        <taxon>Bacteria</taxon>
        <taxon>Bacillati</taxon>
        <taxon>Actinomycetota</taxon>
        <taxon>Actinomycetes</taxon>
        <taxon>Micrococcales</taxon>
        <taxon>Microbacteriaceae</taxon>
        <taxon>Microterricola</taxon>
    </lineage>
</organism>
<keyword evidence="3" id="KW-1185">Reference proteome</keyword>
<sequence>MLLAAAVASLALAGCAKATVPPPTPVSTGAAASDLAAEVQGTPTDAAIAASCAGVTITETTLHNARTDLELGAITNEQYNALLGSVVVAYRSLQTVPATQRGLKGEVNDVVSYLNSAEPTESLAPFDPDGSEFRAVTEPIRLACAENGSETYVFATTGG</sequence>
<reference evidence="3" key="2">
    <citation type="submission" date="2016-01" db="EMBL/GenBank/DDBJ databases">
        <title>First complete genome sequence of a species in the genus Microterricola, an extremophilic cold active enzyme producing strain ERGS5:02 isolated from Sikkim Himalaya.</title>
        <authorList>
            <person name="Kumar R."/>
            <person name="Singh D."/>
            <person name="Swarnkar M.K."/>
        </authorList>
    </citation>
    <scope>NUCLEOTIDE SEQUENCE [LARGE SCALE GENOMIC DNA]</scope>
    <source>
        <strain evidence="3">ERGS5:02</strain>
    </source>
</reference>